<feature type="region of interest" description="Disordered" evidence="1">
    <location>
        <begin position="1"/>
        <end position="30"/>
    </location>
</feature>
<reference evidence="2" key="1">
    <citation type="journal article" date="2019" name="PLoS Negl. Trop. Dis.">
        <title>Revisiting the worldwide diversity of Leptospira species in the environment.</title>
        <authorList>
            <person name="Vincent A.T."/>
            <person name="Schiettekatte O."/>
            <person name="Bourhy P."/>
            <person name="Veyrier F.J."/>
            <person name="Picardeau M."/>
        </authorList>
    </citation>
    <scope>NUCLEOTIDE SEQUENCE [LARGE SCALE GENOMIC DNA]</scope>
    <source>
        <strain evidence="2">201702454</strain>
    </source>
</reference>
<proteinExistence type="predicted"/>
<feature type="compositionally biased region" description="Polar residues" evidence="1">
    <location>
        <begin position="9"/>
        <end position="21"/>
    </location>
</feature>
<evidence type="ECO:0000313" key="2">
    <source>
        <dbReference type="EMBL" id="TGL51765.1"/>
    </source>
</evidence>
<dbReference type="EMBL" id="RQGG01000032">
    <property type="protein sequence ID" value="TGL51765.1"/>
    <property type="molecule type" value="Genomic_DNA"/>
</dbReference>
<keyword evidence="3" id="KW-1185">Reference proteome</keyword>
<dbReference type="AlphaFoldDB" id="A0A4R9JRG2"/>
<dbReference type="Proteomes" id="UP000297609">
    <property type="component" value="Unassembled WGS sequence"/>
</dbReference>
<gene>
    <name evidence="2" type="ORF">EHQ59_12530</name>
</gene>
<evidence type="ECO:0000256" key="1">
    <source>
        <dbReference type="SAM" id="MobiDB-lite"/>
    </source>
</evidence>
<name>A0A4R9JRG2_9LEPT</name>
<comment type="caution">
    <text evidence="2">The sequence shown here is derived from an EMBL/GenBank/DDBJ whole genome shotgun (WGS) entry which is preliminary data.</text>
</comment>
<evidence type="ECO:0000313" key="3">
    <source>
        <dbReference type="Proteomes" id="UP000297609"/>
    </source>
</evidence>
<sequence length="56" mass="6509">MHSPCHEPNQLSTYSSFQNQSRNKRNHGSVCQRRGRNFCRKHGSCVQRQTTHLPSV</sequence>
<organism evidence="2 3">
    <name type="scientific">Leptospira kemamanensis</name>
    <dbReference type="NCBI Taxonomy" id="2484942"/>
    <lineage>
        <taxon>Bacteria</taxon>
        <taxon>Pseudomonadati</taxon>
        <taxon>Spirochaetota</taxon>
        <taxon>Spirochaetia</taxon>
        <taxon>Leptospirales</taxon>
        <taxon>Leptospiraceae</taxon>
        <taxon>Leptospira</taxon>
    </lineage>
</organism>
<accession>A0A4R9JRG2</accession>
<protein>
    <submittedName>
        <fullName evidence="2">DUF2043 domain-containing protein</fullName>
    </submittedName>
</protein>